<dbReference type="PANTHER" id="PTHR30191">
    <property type="entry name" value="FORMATE ACETYLTRANSFERASE"/>
    <property type="match status" value="1"/>
</dbReference>
<dbReference type="InterPro" id="IPR050244">
    <property type="entry name" value="Auton_GlycylRad_Cofactor"/>
</dbReference>
<feature type="modified residue" description="Glycine radical" evidence="10">
    <location>
        <position position="735"/>
    </location>
</feature>
<feature type="domain" description="Glycine radical" evidence="11">
    <location>
        <begin position="637"/>
        <end position="760"/>
    </location>
</feature>
<dbReference type="GO" id="GO:0008861">
    <property type="term" value="F:formate C-acetyltransferase activity"/>
    <property type="evidence" value="ECO:0007669"/>
    <property type="project" value="UniProtKB-EC"/>
</dbReference>
<dbReference type="Pfam" id="PF01228">
    <property type="entry name" value="Gly_radical"/>
    <property type="match status" value="1"/>
</dbReference>
<gene>
    <name evidence="13" type="ORF">BCR36DRAFT_587754</name>
</gene>
<keyword evidence="7" id="KW-0119">Carbohydrate metabolism</keyword>
<comment type="subcellular location">
    <subcellularLocation>
        <location evidence="1">Cytoplasm</location>
    </subcellularLocation>
</comment>
<keyword evidence="8" id="KW-0012">Acyltransferase</keyword>
<dbReference type="Pfam" id="PF02901">
    <property type="entry name" value="PFL-like"/>
    <property type="match status" value="1"/>
</dbReference>
<evidence type="ECO:0000256" key="8">
    <source>
        <dbReference type="ARBA" id="ARBA00023315"/>
    </source>
</evidence>
<reference evidence="13 14" key="2">
    <citation type="submission" date="2016-08" db="EMBL/GenBank/DDBJ databases">
        <title>Pervasive Adenine N6-methylation of Active Genes in Fungi.</title>
        <authorList>
            <consortium name="DOE Joint Genome Institute"/>
            <person name="Mondo S.J."/>
            <person name="Dannebaum R.O."/>
            <person name="Kuo R.C."/>
            <person name="Labutti K."/>
            <person name="Haridas S."/>
            <person name="Kuo A."/>
            <person name="Salamov A."/>
            <person name="Ahrendt S.R."/>
            <person name="Lipzen A."/>
            <person name="Sullivan W."/>
            <person name="Andreopoulos W.B."/>
            <person name="Clum A."/>
            <person name="Lindquist E."/>
            <person name="Daum C."/>
            <person name="Ramamoorthy G.K."/>
            <person name="Gryganskyi A."/>
            <person name="Culley D."/>
            <person name="Magnuson J.K."/>
            <person name="James T.Y."/>
            <person name="O'Malley M.A."/>
            <person name="Stajich J.E."/>
            <person name="Spatafora J.W."/>
            <person name="Visel A."/>
            <person name="Grigoriev I.V."/>
        </authorList>
    </citation>
    <scope>NUCLEOTIDE SEQUENCE [LARGE SCALE GENOMIC DNA]</scope>
    <source>
        <strain evidence="14">finn</strain>
    </source>
</reference>
<dbReference type="NCBIfam" id="TIGR01255">
    <property type="entry name" value="pyr_form_ly_1"/>
    <property type="match status" value="1"/>
</dbReference>
<dbReference type="CDD" id="cd01678">
    <property type="entry name" value="PFL1"/>
    <property type="match status" value="1"/>
</dbReference>
<organism evidence="13 14">
    <name type="scientific">Piromyces finnis</name>
    <dbReference type="NCBI Taxonomy" id="1754191"/>
    <lineage>
        <taxon>Eukaryota</taxon>
        <taxon>Fungi</taxon>
        <taxon>Fungi incertae sedis</taxon>
        <taxon>Chytridiomycota</taxon>
        <taxon>Chytridiomycota incertae sedis</taxon>
        <taxon>Neocallimastigomycetes</taxon>
        <taxon>Neocallimastigales</taxon>
        <taxon>Neocallimastigaceae</taxon>
        <taxon>Piromyces</taxon>
    </lineage>
</organism>
<evidence type="ECO:0000313" key="14">
    <source>
        <dbReference type="Proteomes" id="UP000193719"/>
    </source>
</evidence>
<evidence type="ECO:0000256" key="4">
    <source>
        <dbReference type="ARBA" id="ARBA00022490"/>
    </source>
</evidence>
<dbReference type="Gene3D" id="3.20.70.20">
    <property type="match status" value="1"/>
</dbReference>
<name>A0A1Y1UV28_9FUNG</name>
<dbReference type="EC" id="2.3.1.54" evidence="3"/>
<dbReference type="STRING" id="1754191.A0A1Y1UV28"/>
<keyword evidence="6 10" id="KW-0556">Organic radical</keyword>
<accession>A0A1Y1UV28</accession>
<comment type="catalytic activity">
    <reaction evidence="9">
        <text>formate + acetyl-CoA = pyruvate + CoA</text>
        <dbReference type="Rhea" id="RHEA:11844"/>
        <dbReference type="ChEBI" id="CHEBI:15361"/>
        <dbReference type="ChEBI" id="CHEBI:15740"/>
        <dbReference type="ChEBI" id="CHEBI:57287"/>
        <dbReference type="ChEBI" id="CHEBI:57288"/>
        <dbReference type="EC" id="2.3.1.54"/>
    </reaction>
</comment>
<dbReference type="PROSITE" id="PS51554">
    <property type="entry name" value="PFL"/>
    <property type="match status" value="1"/>
</dbReference>
<feature type="domain" description="PFL" evidence="12">
    <location>
        <begin position="8"/>
        <end position="630"/>
    </location>
</feature>
<reference evidence="13 14" key="1">
    <citation type="submission" date="2016-08" db="EMBL/GenBank/DDBJ databases">
        <title>Genomes of anaerobic fungi encode conserved fungal cellulosomes for biomass hydrolysis.</title>
        <authorList>
            <consortium name="DOE Joint Genome Institute"/>
            <person name="Haitjema C.H."/>
            <person name="Gilmore S.P."/>
            <person name="Henske J.K."/>
            <person name="Solomon K.V."/>
            <person name="De Groot R."/>
            <person name="Kuo A."/>
            <person name="Mondo S.J."/>
            <person name="Salamov A.A."/>
            <person name="Labutti K."/>
            <person name="Zhao Z."/>
            <person name="Chiniquy J."/>
            <person name="Barry K."/>
            <person name="Brewer H.M."/>
            <person name="Purvine S.O."/>
            <person name="Wright A.T."/>
            <person name="Boxma B."/>
            <person name="Van Alen T."/>
            <person name="Hackstein J.H."/>
            <person name="Baker S.E."/>
            <person name="Grigoriev I.V."/>
            <person name="O'Malley M.A."/>
        </authorList>
    </citation>
    <scope>NUCLEOTIDE SEQUENCE [LARGE SCALE GENOMIC DNA]</scope>
    <source>
        <strain evidence="14">finn</strain>
    </source>
</reference>
<keyword evidence="4" id="KW-0963">Cytoplasm</keyword>
<dbReference type="GO" id="GO:0005975">
    <property type="term" value="P:carbohydrate metabolic process"/>
    <property type="evidence" value="ECO:0007669"/>
    <property type="project" value="InterPro"/>
</dbReference>
<protein>
    <recommendedName>
        <fullName evidence="3">formate C-acetyltransferase</fullName>
        <ecNumber evidence="3">2.3.1.54</ecNumber>
    </recommendedName>
</protein>
<dbReference type="InterPro" id="IPR005949">
    <property type="entry name" value="Form_AcTrfase"/>
</dbReference>
<keyword evidence="14" id="KW-1185">Reference proteome</keyword>
<dbReference type="PROSITE" id="PS00850">
    <property type="entry name" value="GLY_RADICAL_1"/>
    <property type="match status" value="1"/>
</dbReference>
<evidence type="ECO:0000256" key="10">
    <source>
        <dbReference type="PROSITE-ProRule" id="PRU00493"/>
    </source>
</evidence>
<evidence type="ECO:0000256" key="2">
    <source>
        <dbReference type="ARBA" id="ARBA00008375"/>
    </source>
</evidence>
<dbReference type="PANTHER" id="PTHR30191:SF0">
    <property type="entry name" value="FORMATE ACETYLTRANSFERASE 1"/>
    <property type="match status" value="1"/>
</dbReference>
<evidence type="ECO:0000256" key="9">
    <source>
        <dbReference type="ARBA" id="ARBA00049029"/>
    </source>
</evidence>
<evidence type="ECO:0000256" key="3">
    <source>
        <dbReference type="ARBA" id="ARBA00013214"/>
    </source>
</evidence>
<dbReference type="InterPro" id="IPR001150">
    <property type="entry name" value="Gly_radical"/>
</dbReference>
<dbReference type="InterPro" id="IPR004184">
    <property type="entry name" value="PFL_dom"/>
</dbReference>
<evidence type="ECO:0000259" key="12">
    <source>
        <dbReference type="PROSITE" id="PS51554"/>
    </source>
</evidence>
<evidence type="ECO:0000256" key="7">
    <source>
        <dbReference type="ARBA" id="ARBA00023277"/>
    </source>
</evidence>
<evidence type="ECO:0000313" key="13">
    <source>
        <dbReference type="EMBL" id="ORX41817.1"/>
    </source>
</evidence>
<dbReference type="OrthoDB" id="10256780at2759"/>
<evidence type="ECO:0000256" key="6">
    <source>
        <dbReference type="ARBA" id="ARBA00022818"/>
    </source>
</evidence>
<dbReference type="AlphaFoldDB" id="A0A1Y1UV28"/>
<dbReference type="PROSITE" id="PS51149">
    <property type="entry name" value="GLY_RADICAL_2"/>
    <property type="match status" value="1"/>
</dbReference>
<sequence>MANKSSIDRIRAIYQHLLTKQLNNCGDECCGNINVEKWIKDNFTPYLGDSSFLTNKPTEATKKIWEYCEQLLKEEIKSNGCLDVDASKPSTITSHAPGYIIKDLEKIVGLQTDAPLKRAIKPFGGIKIVRNALKAYNRKLDESVETIFRYRKTHNDGVFDIYTPEMRKARSNAIITGLPDGYGRGRIIGDYRRVALYGVDYLIKDKENDKLKIGGIMSESNMRDIEELAEQIKALKSLKQMAMSYGCDISKPATTAQEAIQWTYFGYLASVKDQDGAAMSMGRLDSFFDVYIERDMEKGILNEEQAQELIDHFIIKLRLVRHLRTPEYNDLFAGDPTWVTMVVGGISNDSSKPFVTKTSYRILNTLYNLGPAPEPNITVLWNEKLPIQWKNFCTKVSIDTSSIQYENDNLMNPIYGDDYAIACCVSCMRVGKDMQFFGARCNLAKLMLYVLNHGYDERTGKQVGPDFGEVPEGPISFDWMWKTYDKAMDWLAELYVNTMNAIHYSHDRHCYEAIQMALHDTKIRRLMAFGIAGLSVVADSFSAIKYAKVTPIRDPKTGLTVDFKIEGDFPKFGNDDDRVDYFAKTIPEIFIEKLKKYPAYRNAQHTLSVLTITSNVVYGKKTGSTPDGRKAGEAFAPGCNPMHGRETSGAVASLNSVSKVNYNSCFDGISNTFTLVPSVLGKISEERVQNLTGLLDGYFCRGGFHLNVNVLNKATLEDAMVHPENYPNLTIRVSGYAVHFIRLTPQQQREVIARTFHDTM</sequence>
<dbReference type="InterPro" id="IPR019777">
    <property type="entry name" value="Form_AcTrfase_GR_CS"/>
</dbReference>
<comment type="caution">
    <text evidence="13">The sequence shown here is derived from an EMBL/GenBank/DDBJ whole genome shotgun (WGS) entry which is preliminary data.</text>
</comment>
<comment type="similarity">
    <text evidence="2">Belongs to the glycyl radical enzyme (GRE) family. PFL subfamily.</text>
</comment>
<dbReference type="Proteomes" id="UP000193719">
    <property type="component" value="Unassembled WGS sequence"/>
</dbReference>
<evidence type="ECO:0000259" key="11">
    <source>
        <dbReference type="PROSITE" id="PS51149"/>
    </source>
</evidence>
<dbReference type="EMBL" id="MCFH01000078">
    <property type="protein sequence ID" value="ORX41817.1"/>
    <property type="molecule type" value="Genomic_DNA"/>
</dbReference>
<evidence type="ECO:0000256" key="5">
    <source>
        <dbReference type="ARBA" id="ARBA00022679"/>
    </source>
</evidence>
<dbReference type="SUPFAM" id="SSF51998">
    <property type="entry name" value="PFL-like glycyl radical enzymes"/>
    <property type="match status" value="1"/>
</dbReference>
<proteinExistence type="inferred from homology"/>
<dbReference type="GO" id="GO:0005829">
    <property type="term" value="C:cytosol"/>
    <property type="evidence" value="ECO:0007669"/>
    <property type="project" value="TreeGrafter"/>
</dbReference>
<keyword evidence="5" id="KW-0808">Transferase</keyword>
<evidence type="ECO:0000256" key="1">
    <source>
        <dbReference type="ARBA" id="ARBA00004496"/>
    </source>
</evidence>
<dbReference type="PIRSF" id="PIRSF000379">
    <property type="entry name" value="For_Ac_trans_1"/>
    <property type="match status" value="1"/>
</dbReference>